<organism evidence="9 10">
    <name type="scientific">Gemmobacter fulvus</name>
    <dbReference type="NCBI Taxonomy" id="2840474"/>
    <lineage>
        <taxon>Bacteria</taxon>
        <taxon>Pseudomonadati</taxon>
        <taxon>Pseudomonadota</taxon>
        <taxon>Alphaproteobacteria</taxon>
        <taxon>Rhodobacterales</taxon>
        <taxon>Paracoccaceae</taxon>
        <taxon>Gemmobacter</taxon>
    </lineage>
</organism>
<dbReference type="CDD" id="cd16913">
    <property type="entry name" value="YkuD_like"/>
    <property type="match status" value="1"/>
</dbReference>
<dbReference type="GO" id="GO:0009252">
    <property type="term" value="P:peptidoglycan biosynthetic process"/>
    <property type="evidence" value="ECO:0007669"/>
    <property type="project" value="UniProtKB-KW"/>
</dbReference>
<dbReference type="InterPro" id="IPR005490">
    <property type="entry name" value="LD_TPept_cat_dom"/>
</dbReference>
<sequence>MGESSLRYRSLILVPAALACLALGAFGYTKVMARIGSGAAPAAAPAEHQADSIVVSKQDKRLYLLRGGAVLRTYAISMGSQWDQGHKQREGDERTPEGRYLIDWRNPRSMAHLSLHISYPDADDSAWAASAGVSPGGNIMIHGLPNGWGALGGLHRLVDWTDGCIAVTNAEMREIWSLTPDGTPITIHATWTP</sequence>
<evidence type="ECO:0000313" key="9">
    <source>
        <dbReference type="EMBL" id="QWK91929.1"/>
    </source>
</evidence>
<comment type="similarity">
    <text evidence="2">Belongs to the YkuD family.</text>
</comment>
<evidence type="ECO:0000256" key="5">
    <source>
        <dbReference type="ARBA" id="ARBA00022984"/>
    </source>
</evidence>
<comment type="pathway">
    <text evidence="1 7">Cell wall biogenesis; peptidoglycan biosynthesis.</text>
</comment>
<dbReference type="KEGG" id="gfu:KM031_05630"/>
<dbReference type="GO" id="GO:0071555">
    <property type="term" value="P:cell wall organization"/>
    <property type="evidence" value="ECO:0007669"/>
    <property type="project" value="UniProtKB-UniRule"/>
</dbReference>
<evidence type="ECO:0000256" key="6">
    <source>
        <dbReference type="ARBA" id="ARBA00023316"/>
    </source>
</evidence>
<dbReference type="GO" id="GO:0004180">
    <property type="term" value="F:carboxypeptidase activity"/>
    <property type="evidence" value="ECO:0007669"/>
    <property type="project" value="UniProtKB-ARBA"/>
</dbReference>
<proteinExistence type="inferred from homology"/>
<dbReference type="PROSITE" id="PS51257">
    <property type="entry name" value="PROKAR_LIPOPROTEIN"/>
    <property type="match status" value="1"/>
</dbReference>
<keyword evidence="6 7" id="KW-0961">Cell wall biogenesis/degradation</keyword>
<evidence type="ECO:0000256" key="2">
    <source>
        <dbReference type="ARBA" id="ARBA00005992"/>
    </source>
</evidence>
<dbReference type="InterPro" id="IPR038063">
    <property type="entry name" value="Transpep_catalytic_dom"/>
</dbReference>
<evidence type="ECO:0000256" key="7">
    <source>
        <dbReference type="PROSITE-ProRule" id="PRU01373"/>
    </source>
</evidence>
<dbReference type="Pfam" id="PF03734">
    <property type="entry name" value="YkuD"/>
    <property type="match status" value="1"/>
</dbReference>
<keyword evidence="10" id="KW-1185">Reference proteome</keyword>
<keyword evidence="5 7" id="KW-0573">Peptidoglycan synthesis</keyword>
<dbReference type="AlphaFoldDB" id="A0A975P8Q1"/>
<accession>A0A975P8Q1</accession>
<dbReference type="GO" id="GO:0008360">
    <property type="term" value="P:regulation of cell shape"/>
    <property type="evidence" value="ECO:0007669"/>
    <property type="project" value="UniProtKB-UniRule"/>
</dbReference>
<evidence type="ECO:0000256" key="4">
    <source>
        <dbReference type="ARBA" id="ARBA00022960"/>
    </source>
</evidence>
<evidence type="ECO:0000256" key="3">
    <source>
        <dbReference type="ARBA" id="ARBA00022679"/>
    </source>
</evidence>
<dbReference type="PANTHER" id="PTHR36699:SF1">
    <property type="entry name" value="L,D-TRANSPEPTIDASE YAFK-RELATED"/>
    <property type="match status" value="1"/>
</dbReference>
<protein>
    <submittedName>
        <fullName evidence="9">L,D-transpeptidase family protein</fullName>
    </submittedName>
</protein>
<evidence type="ECO:0000259" key="8">
    <source>
        <dbReference type="PROSITE" id="PS52029"/>
    </source>
</evidence>
<dbReference type="PANTHER" id="PTHR36699">
    <property type="entry name" value="LD-TRANSPEPTIDASE"/>
    <property type="match status" value="1"/>
</dbReference>
<keyword evidence="4 7" id="KW-0133">Cell shape</keyword>
<gene>
    <name evidence="9" type="ORF">KM031_05630</name>
</gene>
<name>A0A975P8Q1_9RHOB</name>
<reference evidence="9" key="1">
    <citation type="submission" date="2021-06" db="EMBL/GenBank/DDBJ databases">
        <title>Direct submission.</title>
        <authorList>
            <person name="Lee C.-S."/>
            <person name="Jin L."/>
        </authorList>
    </citation>
    <scope>NUCLEOTIDE SEQUENCE</scope>
    <source>
        <strain evidence="9">Con5</strain>
    </source>
</reference>
<dbReference type="Gene3D" id="2.40.440.10">
    <property type="entry name" value="L,D-transpeptidase catalytic domain-like"/>
    <property type="match status" value="1"/>
</dbReference>
<dbReference type="EMBL" id="CP076361">
    <property type="protein sequence ID" value="QWK91929.1"/>
    <property type="molecule type" value="Genomic_DNA"/>
</dbReference>
<dbReference type="GO" id="GO:0016740">
    <property type="term" value="F:transferase activity"/>
    <property type="evidence" value="ECO:0007669"/>
    <property type="project" value="UniProtKB-KW"/>
</dbReference>
<feature type="active site" description="Proton donor/acceptor" evidence="7">
    <location>
        <position position="142"/>
    </location>
</feature>
<dbReference type="Proteomes" id="UP000679352">
    <property type="component" value="Chromosome"/>
</dbReference>
<dbReference type="SUPFAM" id="SSF141523">
    <property type="entry name" value="L,D-transpeptidase catalytic domain-like"/>
    <property type="match status" value="1"/>
</dbReference>
<evidence type="ECO:0000313" key="10">
    <source>
        <dbReference type="Proteomes" id="UP000679352"/>
    </source>
</evidence>
<dbReference type="PROSITE" id="PS52029">
    <property type="entry name" value="LD_TPASE"/>
    <property type="match status" value="1"/>
</dbReference>
<feature type="active site" description="Nucleophile" evidence="7">
    <location>
        <position position="164"/>
    </location>
</feature>
<evidence type="ECO:0000256" key="1">
    <source>
        <dbReference type="ARBA" id="ARBA00004752"/>
    </source>
</evidence>
<keyword evidence="3" id="KW-0808">Transferase</keyword>
<feature type="domain" description="L,D-TPase catalytic" evidence="8">
    <location>
        <begin position="51"/>
        <end position="188"/>
    </location>
</feature>